<dbReference type="Proteomes" id="UP001623349">
    <property type="component" value="Unassembled WGS sequence"/>
</dbReference>
<sequence>MTSPPGLRGTLDLQVIRVRMEEPPAVSLLQDWSKHPQGTKRVGPGSGV</sequence>
<reference evidence="1 2" key="1">
    <citation type="submission" date="2024-08" db="EMBL/GenBank/DDBJ databases">
        <title>The draft genome of Apodemus speciosus.</title>
        <authorList>
            <person name="Nabeshima K."/>
            <person name="Suzuki S."/>
            <person name="Onuma M."/>
        </authorList>
    </citation>
    <scope>NUCLEOTIDE SEQUENCE [LARGE SCALE GENOMIC DNA]</scope>
    <source>
        <strain evidence="1">IB14-021</strain>
    </source>
</reference>
<evidence type="ECO:0000313" key="2">
    <source>
        <dbReference type="Proteomes" id="UP001623349"/>
    </source>
</evidence>
<proteinExistence type="predicted"/>
<accession>A0ABQ0FSB3</accession>
<evidence type="ECO:0000313" key="1">
    <source>
        <dbReference type="EMBL" id="GAB1302128.1"/>
    </source>
</evidence>
<organism evidence="1 2">
    <name type="scientific">Apodemus speciosus</name>
    <name type="common">Large Japanese field mouse</name>
    <dbReference type="NCBI Taxonomy" id="105296"/>
    <lineage>
        <taxon>Eukaryota</taxon>
        <taxon>Metazoa</taxon>
        <taxon>Chordata</taxon>
        <taxon>Craniata</taxon>
        <taxon>Vertebrata</taxon>
        <taxon>Euteleostomi</taxon>
        <taxon>Mammalia</taxon>
        <taxon>Eutheria</taxon>
        <taxon>Euarchontoglires</taxon>
        <taxon>Glires</taxon>
        <taxon>Rodentia</taxon>
        <taxon>Myomorpha</taxon>
        <taxon>Muroidea</taxon>
        <taxon>Muridae</taxon>
        <taxon>Murinae</taxon>
        <taxon>Apodemus</taxon>
    </lineage>
</organism>
<keyword evidence="2" id="KW-1185">Reference proteome</keyword>
<gene>
    <name evidence="1" type="ORF">APTSU1_001736600</name>
</gene>
<protein>
    <submittedName>
        <fullName evidence="1">Spindlin interactor and repressor of chromatin-binding protein</fullName>
    </submittedName>
</protein>
<name>A0ABQ0FSB3_APOSI</name>
<dbReference type="EMBL" id="BAAFST010000019">
    <property type="protein sequence ID" value="GAB1302128.1"/>
    <property type="molecule type" value="Genomic_DNA"/>
</dbReference>
<comment type="caution">
    <text evidence="1">The sequence shown here is derived from an EMBL/GenBank/DDBJ whole genome shotgun (WGS) entry which is preliminary data.</text>
</comment>